<sequence length="206" mass="24590">MEVGYKLFPRGKRYAYMVINSKPVFLRNIVFIHNAENPSQIVIVHEWGMSDHRWEPPKGQFEWDELSATRNGTIMPYKQILSCMRRGVLRETMEEAKIMPSELIDLTPLDTGYSQDWTESNVPNAMFMYQFWRATITPTTMLEAQRRTQELVDNKDWRHLLPPDVLEKDNIRWWSPKEENAYKYIRGGFSQKMTELYFKMLNKSRK</sequence>
<dbReference type="SUPFAM" id="SSF55811">
    <property type="entry name" value="Nudix"/>
    <property type="match status" value="1"/>
</dbReference>
<dbReference type="EMBL" id="MN740534">
    <property type="protein sequence ID" value="QHU31968.1"/>
    <property type="molecule type" value="Genomic_DNA"/>
</dbReference>
<accession>A0A6C0LPT1</accession>
<dbReference type="InterPro" id="IPR015797">
    <property type="entry name" value="NUDIX_hydrolase-like_dom_sf"/>
</dbReference>
<dbReference type="Gene3D" id="3.90.79.10">
    <property type="entry name" value="Nucleoside Triphosphate Pyrophosphohydrolase"/>
    <property type="match status" value="1"/>
</dbReference>
<protein>
    <recommendedName>
        <fullName evidence="2">Nudix hydrolase domain-containing protein</fullName>
    </recommendedName>
</protein>
<dbReference type="AlphaFoldDB" id="A0A6C0LPT1"/>
<name>A0A6C0LPT1_9ZZZZ</name>
<proteinExistence type="predicted"/>
<evidence type="ECO:0008006" key="2">
    <source>
        <dbReference type="Google" id="ProtNLM"/>
    </source>
</evidence>
<organism evidence="1">
    <name type="scientific">viral metagenome</name>
    <dbReference type="NCBI Taxonomy" id="1070528"/>
    <lineage>
        <taxon>unclassified sequences</taxon>
        <taxon>metagenomes</taxon>
        <taxon>organismal metagenomes</taxon>
    </lineage>
</organism>
<reference evidence="1" key="1">
    <citation type="journal article" date="2020" name="Nature">
        <title>Giant virus diversity and host interactions through global metagenomics.</title>
        <authorList>
            <person name="Schulz F."/>
            <person name="Roux S."/>
            <person name="Paez-Espino D."/>
            <person name="Jungbluth S."/>
            <person name="Walsh D.A."/>
            <person name="Denef V.J."/>
            <person name="McMahon K.D."/>
            <person name="Konstantinidis K.T."/>
            <person name="Eloe-Fadrosh E.A."/>
            <person name="Kyrpides N.C."/>
            <person name="Woyke T."/>
        </authorList>
    </citation>
    <scope>NUCLEOTIDE SEQUENCE</scope>
    <source>
        <strain evidence="1">GVMAG-M-3300027963-41</strain>
    </source>
</reference>
<evidence type="ECO:0000313" key="1">
    <source>
        <dbReference type="EMBL" id="QHU31968.1"/>
    </source>
</evidence>